<dbReference type="EMBL" id="CP110636">
    <property type="protein sequence ID" value="UZJ32873.1"/>
    <property type="molecule type" value="Genomic_DNA"/>
</dbReference>
<organism evidence="2 3">
    <name type="scientific">Streptomyces endophytica</name>
    <dbReference type="NCBI Taxonomy" id="2991496"/>
    <lineage>
        <taxon>Bacteria</taxon>
        <taxon>Bacillati</taxon>
        <taxon>Actinomycetota</taxon>
        <taxon>Actinomycetes</taxon>
        <taxon>Kitasatosporales</taxon>
        <taxon>Streptomycetaceae</taxon>
        <taxon>Streptomyces</taxon>
    </lineage>
</organism>
<sequence length="46" mass="5336">MAPAYRYDDLSAPFHRVTTEVLRRGTDSPVRKRVVGRLDQADPEHR</sequence>
<dbReference type="RefSeq" id="WP_265364092.1">
    <property type="nucleotide sequence ID" value="NZ_CP110636.1"/>
</dbReference>
<name>A0ABY6PG74_9ACTN</name>
<evidence type="ECO:0000313" key="3">
    <source>
        <dbReference type="Proteomes" id="UP001164959"/>
    </source>
</evidence>
<proteinExistence type="predicted"/>
<keyword evidence="3" id="KW-1185">Reference proteome</keyword>
<gene>
    <name evidence="2" type="ORF">OJ254_24525</name>
</gene>
<evidence type="ECO:0000256" key="1">
    <source>
        <dbReference type="SAM" id="MobiDB-lite"/>
    </source>
</evidence>
<evidence type="ECO:0000313" key="2">
    <source>
        <dbReference type="EMBL" id="UZJ32873.1"/>
    </source>
</evidence>
<dbReference type="Proteomes" id="UP001164959">
    <property type="component" value="Chromosome"/>
</dbReference>
<protein>
    <submittedName>
        <fullName evidence="2">Uncharacterized protein</fullName>
    </submittedName>
</protein>
<reference evidence="2" key="1">
    <citation type="submission" date="2022-11" db="EMBL/GenBank/DDBJ databases">
        <title>Identification and genomic analyses of a novel endophytic actinobacterium Streptomyces endophytica sp. nov. with potential for biocontrol of Yam anthracnose.</title>
        <authorList>
            <person name="Huang X."/>
        </authorList>
    </citation>
    <scope>NUCLEOTIDE SEQUENCE</scope>
    <source>
        <strain evidence="2">HNM0140</strain>
    </source>
</reference>
<accession>A0ABY6PG74</accession>
<feature type="region of interest" description="Disordered" evidence="1">
    <location>
        <begin position="24"/>
        <end position="46"/>
    </location>
</feature>